<keyword evidence="10" id="KW-0868">Chloride</keyword>
<evidence type="ECO:0000259" key="18">
    <source>
        <dbReference type="SMART" id="SM00642"/>
    </source>
</evidence>
<dbReference type="InterPro" id="IPR006046">
    <property type="entry name" value="Alpha_amylase"/>
</dbReference>
<feature type="signal peptide" evidence="16">
    <location>
        <begin position="1"/>
        <end position="20"/>
    </location>
</feature>
<dbReference type="InterPro" id="IPR008257">
    <property type="entry name" value="Pept_M19"/>
</dbReference>
<evidence type="ECO:0000256" key="6">
    <source>
        <dbReference type="ARBA" id="ARBA00012595"/>
    </source>
</evidence>
<dbReference type="GO" id="GO:0004556">
    <property type="term" value="F:alpha-amylase activity"/>
    <property type="evidence" value="ECO:0007669"/>
    <property type="project" value="UniProtKB-EC"/>
</dbReference>
<keyword evidence="15" id="KW-0812">Transmembrane</keyword>
<keyword evidence="15" id="KW-0472">Membrane</keyword>
<keyword evidence="11" id="KW-0119">Carbohydrate metabolism</keyword>
<keyword evidence="7" id="KW-0479">Metal-binding</keyword>
<evidence type="ECO:0000256" key="13">
    <source>
        <dbReference type="RuleBase" id="RU003615"/>
    </source>
</evidence>
<name>A0A7R9BHR6_9CRUS</name>
<evidence type="ECO:0000256" key="7">
    <source>
        <dbReference type="ARBA" id="ARBA00022723"/>
    </source>
</evidence>
<keyword evidence="16" id="KW-0732">Signal</keyword>
<evidence type="ECO:0000256" key="2">
    <source>
        <dbReference type="ARBA" id="ARBA00001913"/>
    </source>
</evidence>
<dbReference type="InterPro" id="IPR000180">
    <property type="entry name" value="Dipep_AS"/>
</dbReference>
<dbReference type="PROSITE" id="PS51365">
    <property type="entry name" value="RENAL_DIPEPTIDASE_2"/>
    <property type="match status" value="2"/>
</dbReference>
<dbReference type="FunFam" id="3.20.20.80:FF:000056">
    <property type="entry name" value="Pancreatic alpha-amylase"/>
    <property type="match status" value="1"/>
</dbReference>
<dbReference type="Gene3D" id="3.20.20.80">
    <property type="entry name" value="Glycosidases"/>
    <property type="match status" value="1"/>
</dbReference>
<dbReference type="EMBL" id="OA882254">
    <property type="protein sequence ID" value="CAD7274176.1"/>
    <property type="molecule type" value="Genomic_DNA"/>
</dbReference>
<comment type="cofactor">
    <cofactor evidence="3">
        <name>chloride</name>
        <dbReference type="ChEBI" id="CHEBI:17996"/>
    </cofactor>
</comment>
<evidence type="ECO:0000256" key="1">
    <source>
        <dbReference type="ARBA" id="ARBA00000548"/>
    </source>
</evidence>
<reference evidence="19" key="1">
    <citation type="submission" date="2020-11" db="EMBL/GenBank/DDBJ databases">
        <authorList>
            <person name="Tran Van P."/>
        </authorList>
    </citation>
    <scope>NUCLEOTIDE SEQUENCE</scope>
</reference>
<evidence type="ECO:0000313" key="19">
    <source>
        <dbReference type="EMBL" id="CAD7274176.1"/>
    </source>
</evidence>
<keyword evidence="8" id="KW-0378">Hydrolase</keyword>
<feature type="chain" id="PRO_5036210027" description="alpha-amylase" evidence="16">
    <location>
        <begin position="21"/>
        <end position="1547"/>
    </location>
</feature>
<sequence>MWSLNLLFLVLGLCASGAVAQWDPNTVDGRSAIVHLFEWRWNDIADECERFLGPKGYAGVQTSPPSENIIAYIDGKSRPWWERYQPVSYKLETRSGTESEFRDMVRRCNNVGVRVYPDLVINHMSGYWPGGTGATGGSNFDTGSLNYPNFGPNDFHGSSDCPTGSGNIENYNDANQVRNCKLSGLNDLNGGSDYVRNTIAEYLNRLVSYGVAGFRIDASKHMWPGDIQGTLAKVNDLSTEHGFPAGSRPLIYMEVIDLGGEAVSQNEYYGLGRVTEFKYGANLGEIFRRYNQLQYVSNFGEGWGFAPGNNALVFIDNHDNQRGHGAGGANILTFRLPQLYKAATAFMLAWPYGFPRVMSSYYWDQNFVNGADANDWIGPPHDGNFNTLPVQINADDTCGNGWICEHRWRQIYNMVAFRNAAGLEPVQNFVVGSANQIAFARGSKAYIAINNEDFDFNGTFPSGLPAGQYCDVISGNLVNGSCTGKTVTVNGDGSVNVNVPAPGGDGDRVLAIHVNVHYLVRKKSGDFFLTQDWKIQENQGGDDHFLALEMGLLSGTVKKNKWLLIGITFAIVICLLVIILPILYTDCDALKNCKRKTTAVIVREILREVPLIDGHNDFPMILRDVLKNQLEKQRLDESLLGKKEWDATSSNHVDIPRLREGGLGGQALEQIDVTKRMIDMYSDDFQLATSSEDIWRAFRGGKIASLMGVEGGHVVEESLAVLRILYEVGVRYLTLTHNCDTPWARYHESSEEGGLTDFGKVLNGGIVMVNFYPRFIDCSLPPDLPINQNYSSLEQVLAHFNHMKQVMGSANHIGIGSDFSGIEIVTTGLEDVSKYPNILEALLENGWTKSEVKKVAGLNILRVLKDAESVKYDSIFGKGASEDLIPSEDYQEPRVCGSTDMSEKLLEEVMRNQAWIRQMFGSRRMEISSSVGIECHSLTDDPLGLKFWRLTLMAFLRILVLLVIGAAAAGADCGPEDGAFVCRDVCGEEVRGAGGYGRRVTFVGATLFLDCVRQADLKEVKLLSPTVCVGRRSEMDRVVTPWRWCEEVVPPEPEISTAAVPPVVDEPRLVAPTANLAVVHVPASKTPFVARAPPSTQQSVVVAQEVPHVIRAPSSTPEVTVNIKHGVAHVEADVDPWTAMVLVFMGLGGAGATSLAVFLVWLVKFIRNKSSYMRELVRMLTPEDQPDPEAQPVVDLLGLEETDKPVENVKKGEMVLEDTNPFKEMFNASRQKLMGLLELVSSNIVSRIVRLLSDFVLLGIFNFIKKKIQLVKNGVPEDPCVAGRRCCGCWGGLRSRGRRLQVSGRMRRGGTGCRRLRTSGDVHRVNAVPGLRLSGGSQGGEADVANGLRRALSRHGPCSDALEVVQGSRATRTGDLNGGSSAGDEPCPVAPTTNLAVVHVPASKTPFVARAPPSTQQSIVVAQEVPHVIKAPSSTPEVTVNIKHGVAHVKADVDPWTAMVLVFMGLGGAGATSLAVFLVWLVKFIRNKSSYMRELVRMLTPEDQPDPEAQPVVDLLGLEEADKPVAEEQKEELVLEDNNPFKEMLNA</sequence>
<feature type="region of interest" description="Disordered" evidence="14">
    <location>
        <begin position="1527"/>
        <end position="1547"/>
    </location>
</feature>
<dbReference type="GO" id="GO:0070573">
    <property type="term" value="F:metallodipeptidase activity"/>
    <property type="evidence" value="ECO:0007669"/>
    <property type="project" value="InterPro"/>
</dbReference>
<dbReference type="InterPro" id="IPR032466">
    <property type="entry name" value="Metal_Hydrolase"/>
</dbReference>
<dbReference type="InterPro" id="IPR013780">
    <property type="entry name" value="Glyco_hydro_b"/>
</dbReference>
<dbReference type="PANTHER" id="PTHR43447">
    <property type="entry name" value="ALPHA-AMYLASE"/>
    <property type="match status" value="1"/>
</dbReference>
<dbReference type="Gene3D" id="2.60.40.1180">
    <property type="entry name" value="Golgi alpha-mannosidase II"/>
    <property type="match status" value="1"/>
</dbReference>
<comment type="subunit">
    <text evidence="5">Monomer.</text>
</comment>
<dbReference type="SMART" id="SM00632">
    <property type="entry name" value="Aamy_C"/>
    <property type="match status" value="1"/>
</dbReference>
<evidence type="ECO:0000256" key="4">
    <source>
        <dbReference type="ARBA" id="ARBA00008061"/>
    </source>
</evidence>
<gene>
    <name evidence="19" type="ORF">NMOB1V02_LOCUS2028</name>
</gene>
<dbReference type="Proteomes" id="UP000678499">
    <property type="component" value="Unassembled WGS sequence"/>
</dbReference>
<dbReference type="InterPro" id="IPR031319">
    <property type="entry name" value="A-amylase_C"/>
</dbReference>
<evidence type="ECO:0000256" key="15">
    <source>
        <dbReference type="SAM" id="Phobius"/>
    </source>
</evidence>
<comment type="catalytic activity">
    <reaction evidence="1">
        <text>Endohydrolysis of (1-&gt;4)-alpha-D-glucosidic linkages in polysaccharides containing three or more (1-&gt;4)-alpha-linked D-glucose units.</text>
        <dbReference type="EC" id="3.2.1.1"/>
    </reaction>
</comment>
<dbReference type="PRINTS" id="PR00110">
    <property type="entry name" value="ALPHAAMYLASE"/>
</dbReference>
<feature type="domain" description="Alpha-amylase C-terminal" evidence="17">
    <location>
        <begin position="427"/>
        <end position="517"/>
    </location>
</feature>
<comment type="cofactor">
    <cofactor evidence="2">
        <name>Ca(2+)</name>
        <dbReference type="ChEBI" id="CHEBI:29108"/>
    </cofactor>
</comment>
<evidence type="ECO:0000256" key="12">
    <source>
        <dbReference type="ARBA" id="ARBA00023295"/>
    </source>
</evidence>
<dbReference type="Gene3D" id="3.20.20.140">
    <property type="entry name" value="Metal-dependent hydrolases"/>
    <property type="match status" value="2"/>
</dbReference>
<dbReference type="PROSITE" id="PS00869">
    <property type="entry name" value="RENAL_DIPEPTIDASE_1"/>
    <property type="match status" value="1"/>
</dbReference>
<dbReference type="EMBL" id="CAJPEX010000217">
    <property type="protein sequence ID" value="CAG0914328.1"/>
    <property type="molecule type" value="Genomic_DNA"/>
</dbReference>
<proteinExistence type="inferred from homology"/>
<evidence type="ECO:0000256" key="11">
    <source>
        <dbReference type="ARBA" id="ARBA00023277"/>
    </source>
</evidence>
<dbReference type="SUPFAM" id="SSF51445">
    <property type="entry name" value="(Trans)glycosidases"/>
    <property type="match status" value="1"/>
</dbReference>
<dbReference type="GO" id="GO:0046872">
    <property type="term" value="F:metal ion binding"/>
    <property type="evidence" value="ECO:0007669"/>
    <property type="project" value="UniProtKB-KW"/>
</dbReference>
<dbReference type="CDD" id="cd11317">
    <property type="entry name" value="AmyAc_bac_euk_AmyA"/>
    <property type="match status" value="1"/>
</dbReference>
<evidence type="ECO:0000256" key="5">
    <source>
        <dbReference type="ARBA" id="ARBA00011245"/>
    </source>
</evidence>
<evidence type="ECO:0000313" key="20">
    <source>
        <dbReference type="Proteomes" id="UP000678499"/>
    </source>
</evidence>
<dbReference type="EC" id="3.2.1.1" evidence="6"/>
<organism evidence="19">
    <name type="scientific">Notodromas monacha</name>
    <dbReference type="NCBI Taxonomy" id="399045"/>
    <lineage>
        <taxon>Eukaryota</taxon>
        <taxon>Metazoa</taxon>
        <taxon>Ecdysozoa</taxon>
        <taxon>Arthropoda</taxon>
        <taxon>Crustacea</taxon>
        <taxon>Oligostraca</taxon>
        <taxon>Ostracoda</taxon>
        <taxon>Podocopa</taxon>
        <taxon>Podocopida</taxon>
        <taxon>Cypridocopina</taxon>
        <taxon>Cypridoidea</taxon>
        <taxon>Cyprididae</taxon>
        <taxon>Notodromas</taxon>
    </lineage>
</organism>
<keyword evidence="20" id="KW-1185">Reference proteome</keyword>
<dbReference type="OrthoDB" id="550577at2759"/>
<feature type="transmembrane region" description="Helical" evidence="15">
    <location>
        <begin position="950"/>
        <end position="971"/>
    </location>
</feature>
<keyword evidence="15" id="KW-1133">Transmembrane helix</keyword>
<comment type="similarity">
    <text evidence="4 13">Belongs to the glycosyl hydrolase 13 family.</text>
</comment>
<dbReference type="GO" id="GO:0005975">
    <property type="term" value="P:carbohydrate metabolic process"/>
    <property type="evidence" value="ECO:0007669"/>
    <property type="project" value="InterPro"/>
</dbReference>
<feature type="transmembrane region" description="Helical" evidence="15">
    <location>
        <begin position="1137"/>
        <end position="1163"/>
    </location>
</feature>
<feature type="transmembrane region" description="Helical" evidence="15">
    <location>
        <begin position="1456"/>
        <end position="1482"/>
    </location>
</feature>
<dbReference type="InterPro" id="IPR017853">
    <property type="entry name" value="GH"/>
</dbReference>
<dbReference type="Pfam" id="PF02806">
    <property type="entry name" value="Alpha-amylase_C"/>
    <property type="match status" value="1"/>
</dbReference>
<evidence type="ECO:0000256" key="3">
    <source>
        <dbReference type="ARBA" id="ARBA00001923"/>
    </source>
</evidence>
<dbReference type="SUPFAM" id="SSF51556">
    <property type="entry name" value="Metallo-dependent hydrolases"/>
    <property type="match status" value="1"/>
</dbReference>
<dbReference type="Pfam" id="PF00128">
    <property type="entry name" value="Alpha-amylase"/>
    <property type="match status" value="1"/>
</dbReference>
<dbReference type="Pfam" id="PF01244">
    <property type="entry name" value="Peptidase_M19"/>
    <property type="match status" value="2"/>
</dbReference>
<accession>A0A7R9BHR6</accession>
<evidence type="ECO:0000256" key="10">
    <source>
        <dbReference type="ARBA" id="ARBA00023214"/>
    </source>
</evidence>
<feature type="transmembrane region" description="Helical" evidence="15">
    <location>
        <begin position="562"/>
        <end position="585"/>
    </location>
</feature>
<dbReference type="InterPro" id="IPR006048">
    <property type="entry name" value="A-amylase/branching_C"/>
</dbReference>
<protein>
    <recommendedName>
        <fullName evidence="6">alpha-amylase</fullName>
        <ecNumber evidence="6">3.2.1.1</ecNumber>
    </recommendedName>
</protein>
<feature type="domain" description="Glycosyl hydrolase family 13 catalytic" evidence="18">
    <location>
        <begin position="31"/>
        <end position="418"/>
    </location>
</feature>
<evidence type="ECO:0000256" key="8">
    <source>
        <dbReference type="ARBA" id="ARBA00022801"/>
    </source>
</evidence>
<dbReference type="SUPFAM" id="SSF51011">
    <property type="entry name" value="Glycosyl hydrolase domain"/>
    <property type="match status" value="1"/>
</dbReference>
<dbReference type="SMART" id="SM00642">
    <property type="entry name" value="Aamy"/>
    <property type="match status" value="1"/>
</dbReference>
<keyword evidence="9" id="KW-0106">Calcium</keyword>
<dbReference type="GO" id="GO:0006508">
    <property type="term" value="P:proteolysis"/>
    <property type="evidence" value="ECO:0007669"/>
    <property type="project" value="InterPro"/>
</dbReference>
<dbReference type="InterPro" id="IPR006047">
    <property type="entry name" value="GH13_cat_dom"/>
</dbReference>
<evidence type="ECO:0000256" key="14">
    <source>
        <dbReference type="SAM" id="MobiDB-lite"/>
    </source>
</evidence>
<evidence type="ECO:0000259" key="17">
    <source>
        <dbReference type="SMART" id="SM00632"/>
    </source>
</evidence>
<evidence type="ECO:0000256" key="9">
    <source>
        <dbReference type="ARBA" id="ARBA00022837"/>
    </source>
</evidence>
<keyword evidence="12" id="KW-0326">Glycosidase</keyword>
<evidence type="ECO:0000256" key="16">
    <source>
        <dbReference type="SAM" id="SignalP"/>
    </source>
</evidence>